<gene>
    <name evidence="2" type="ORF">ESU54_10845</name>
</gene>
<dbReference type="OrthoDB" id="3788717at2"/>
<evidence type="ECO:0000256" key="1">
    <source>
        <dbReference type="SAM" id="MobiDB-lite"/>
    </source>
</evidence>
<organism evidence="2 3">
    <name type="scientific">Aequorivita antarctica</name>
    <dbReference type="NCBI Taxonomy" id="153266"/>
    <lineage>
        <taxon>Bacteria</taxon>
        <taxon>Pseudomonadati</taxon>
        <taxon>Bacteroidota</taxon>
        <taxon>Flavobacteriia</taxon>
        <taxon>Flavobacteriales</taxon>
        <taxon>Flavobacteriaceae</taxon>
        <taxon>Aequorivita</taxon>
    </lineage>
</organism>
<comment type="caution">
    <text evidence="2">The sequence shown here is derived from an EMBL/GenBank/DDBJ whole genome shotgun (WGS) entry which is preliminary data.</text>
</comment>
<accession>A0A5C6Z010</accession>
<sequence length="145" mass="17005">MMILKHKFVDKIPDILEEKVLYVSMEYETVIHKCACGCGNEIVTPLSPAEWSITFNGETISLEPSIGSWSLDCKSHYWITNNRVKWSYKYSVEAIEKVKKSDLEAKKDHFEKTNSKPKELENKRKERESLWKHIKSWGNNFFSSK</sequence>
<evidence type="ECO:0000313" key="2">
    <source>
        <dbReference type="EMBL" id="TXD72711.1"/>
    </source>
</evidence>
<dbReference type="EMBL" id="VORT01000007">
    <property type="protein sequence ID" value="TXD72711.1"/>
    <property type="molecule type" value="Genomic_DNA"/>
</dbReference>
<dbReference type="AlphaFoldDB" id="A0A5C6Z010"/>
<feature type="region of interest" description="Disordered" evidence="1">
    <location>
        <begin position="106"/>
        <end position="126"/>
    </location>
</feature>
<evidence type="ECO:0000313" key="3">
    <source>
        <dbReference type="Proteomes" id="UP000321497"/>
    </source>
</evidence>
<dbReference type="Proteomes" id="UP000321497">
    <property type="component" value="Unassembled WGS sequence"/>
</dbReference>
<dbReference type="Pfam" id="PF20137">
    <property type="entry name" value="BubE"/>
    <property type="match status" value="1"/>
</dbReference>
<reference evidence="2 3" key="1">
    <citation type="submission" date="2019-08" db="EMBL/GenBank/DDBJ databases">
        <title>Genome of Aequorivita antarctica SW49 (type strain).</title>
        <authorList>
            <person name="Bowman J.P."/>
        </authorList>
    </citation>
    <scope>NUCLEOTIDE SEQUENCE [LARGE SCALE GENOMIC DNA]</scope>
    <source>
        <strain evidence="2 3">SW49</strain>
    </source>
</reference>
<name>A0A5C6Z010_9FLAO</name>
<dbReference type="InterPro" id="IPR045384">
    <property type="entry name" value="DUF6527"/>
</dbReference>
<proteinExistence type="predicted"/>
<protein>
    <submittedName>
        <fullName evidence="2">Uncharacterized protein</fullName>
    </submittedName>
</protein>
<keyword evidence="3" id="KW-1185">Reference proteome</keyword>